<dbReference type="AlphaFoldDB" id="X0XHW5"/>
<feature type="compositionally biased region" description="Basic and acidic residues" evidence="1">
    <location>
        <begin position="33"/>
        <end position="53"/>
    </location>
</feature>
<proteinExistence type="predicted"/>
<feature type="non-terminal residue" evidence="2">
    <location>
        <position position="210"/>
    </location>
</feature>
<protein>
    <submittedName>
        <fullName evidence="2">Uncharacterized protein</fullName>
    </submittedName>
</protein>
<reference evidence="2" key="1">
    <citation type="journal article" date="2014" name="Front. Microbiol.">
        <title>High frequency of phylogenetically diverse reductive dehalogenase-homologous genes in deep subseafloor sedimentary metagenomes.</title>
        <authorList>
            <person name="Kawai M."/>
            <person name="Futagami T."/>
            <person name="Toyoda A."/>
            <person name="Takaki Y."/>
            <person name="Nishi S."/>
            <person name="Hori S."/>
            <person name="Arai W."/>
            <person name="Tsubouchi T."/>
            <person name="Morono Y."/>
            <person name="Uchiyama I."/>
            <person name="Ito T."/>
            <person name="Fujiyama A."/>
            <person name="Inagaki F."/>
            <person name="Takami H."/>
        </authorList>
    </citation>
    <scope>NUCLEOTIDE SEQUENCE</scope>
    <source>
        <strain evidence="2">Expedition CK06-06</strain>
    </source>
</reference>
<gene>
    <name evidence="2" type="ORF">S01H1_81402</name>
</gene>
<organism evidence="2">
    <name type="scientific">marine sediment metagenome</name>
    <dbReference type="NCBI Taxonomy" id="412755"/>
    <lineage>
        <taxon>unclassified sequences</taxon>
        <taxon>metagenomes</taxon>
        <taxon>ecological metagenomes</taxon>
    </lineage>
</organism>
<evidence type="ECO:0000313" key="2">
    <source>
        <dbReference type="EMBL" id="GAG42769.1"/>
    </source>
</evidence>
<feature type="non-terminal residue" evidence="2">
    <location>
        <position position="1"/>
    </location>
</feature>
<dbReference type="EMBL" id="BARS01055082">
    <property type="protein sequence ID" value="GAG42769.1"/>
    <property type="molecule type" value="Genomic_DNA"/>
</dbReference>
<feature type="region of interest" description="Disordered" evidence="1">
    <location>
        <begin position="33"/>
        <end position="60"/>
    </location>
</feature>
<comment type="caution">
    <text evidence="2">The sequence shown here is derived from an EMBL/GenBank/DDBJ whole genome shotgun (WGS) entry which is preliminary data.</text>
</comment>
<evidence type="ECO:0000256" key="1">
    <source>
        <dbReference type="SAM" id="MobiDB-lite"/>
    </source>
</evidence>
<name>X0XHW5_9ZZZZ</name>
<dbReference type="Gene3D" id="2.60.120.260">
    <property type="entry name" value="Galactose-binding domain-like"/>
    <property type="match status" value="1"/>
</dbReference>
<sequence>EGFSMREAVEVTVAEGWEPWWVKGTEEEQARGYLRRPEYKPEERSARGGEGRVHSGNSGQKQFTTFATHTAGINQRVPVVRGSTVSFSIWVYVWSSSKDDFDRSKGPGDYKVSVGLDPFGGTSASASEVVWSRWVQQYDGWVKLRVQAVAQADQVTVFTRGQNGWRVRHNDSYWDDASLQVIPPVGQALLAVEDGGQSERGSVEADGWAT</sequence>
<accession>X0XHW5</accession>